<organism evidence="2 3">
    <name type="scientific">Falsiroseomonas oleicola</name>
    <dbReference type="NCBI Taxonomy" id="2801474"/>
    <lineage>
        <taxon>Bacteria</taxon>
        <taxon>Pseudomonadati</taxon>
        <taxon>Pseudomonadota</taxon>
        <taxon>Alphaproteobacteria</taxon>
        <taxon>Acetobacterales</taxon>
        <taxon>Roseomonadaceae</taxon>
        <taxon>Falsiroseomonas</taxon>
    </lineage>
</organism>
<sequence length="439" mass="45332">MFDRLILGGRIATVTGLVEAGLALRDGRVAAWLAPGEAADAAEVIRAEGLVLLPGLVDAHVHFRDPGLTHKEDFSSGSAAAALGGVTTALVMPTDVPATLTGDELRAKAALVPGRSWIDIGLQGAAVAPGEVAGLAAAGAVSIEVFLGDIAPHLKLRDDAALAGILAETAAAGLTLGVSPADDAVIGPAEAAARRSGGDPLAFYRSRPPESEARGTARAVAMDGGALHLRQISCRDSLALLRAARLAGRDVTAETTPHYLLLEEEEIRRQGPFAKILPPLRQAADRVALWQAVREGSLDMVATDHAPHTEAEKMADIWTAPGGFPGVQTLLPLMLQAVTEGAIGWGDLVRLCCAAPARRFGLAPRKGSLSVGADADLVLVDPARAGEIRDADQASRAGRTPFAGRAITGWPVATFLRGACIMRDGHLQGRPLGQVLAPG</sequence>
<evidence type="ECO:0000313" key="3">
    <source>
        <dbReference type="Proteomes" id="UP000689967"/>
    </source>
</evidence>
<evidence type="ECO:0000313" key="2">
    <source>
        <dbReference type="EMBL" id="MBU8544159.1"/>
    </source>
</evidence>
<dbReference type="Proteomes" id="UP000689967">
    <property type="component" value="Unassembled WGS sequence"/>
</dbReference>
<name>A0ABS6H642_9PROT</name>
<dbReference type="RefSeq" id="WP_216875053.1">
    <property type="nucleotide sequence ID" value="NZ_JAERQM010000002.1"/>
</dbReference>
<dbReference type="InterPro" id="IPR002195">
    <property type="entry name" value="Dihydroorotase_CS"/>
</dbReference>
<accession>A0ABS6H642</accession>
<dbReference type="Pfam" id="PF01979">
    <property type="entry name" value="Amidohydro_1"/>
    <property type="match status" value="1"/>
</dbReference>
<proteinExistence type="predicted"/>
<dbReference type="EMBL" id="JAERQM010000002">
    <property type="protein sequence ID" value="MBU8544159.1"/>
    <property type="molecule type" value="Genomic_DNA"/>
</dbReference>
<protein>
    <submittedName>
        <fullName evidence="2">Dihydroorotase family protein</fullName>
    </submittedName>
</protein>
<dbReference type="PANTHER" id="PTHR43668">
    <property type="entry name" value="ALLANTOINASE"/>
    <property type="match status" value="1"/>
</dbReference>
<dbReference type="PROSITE" id="PS00483">
    <property type="entry name" value="DIHYDROOROTASE_2"/>
    <property type="match status" value="1"/>
</dbReference>
<keyword evidence="3" id="KW-1185">Reference proteome</keyword>
<evidence type="ECO:0000259" key="1">
    <source>
        <dbReference type="Pfam" id="PF01979"/>
    </source>
</evidence>
<gene>
    <name evidence="2" type="ORF">JJQ90_10605</name>
</gene>
<dbReference type="NCBIfam" id="TIGR00857">
    <property type="entry name" value="pyrC_multi"/>
    <property type="match status" value="1"/>
</dbReference>
<reference evidence="2 3" key="1">
    <citation type="submission" date="2021-01" db="EMBL/GenBank/DDBJ databases">
        <title>Roseomonas sp. nov, a bacterium isolated from an oil production mixture in Yumen Oilfield.</title>
        <authorList>
            <person name="Wu D."/>
        </authorList>
    </citation>
    <scope>NUCLEOTIDE SEQUENCE [LARGE SCALE GENOMIC DNA]</scope>
    <source>
        <strain evidence="2 3">ROY-5-3</strain>
    </source>
</reference>
<comment type="caution">
    <text evidence="2">The sequence shown here is derived from an EMBL/GenBank/DDBJ whole genome shotgun (WGS) entry which is preliminary data.</text>
</comment>
<feature type="domain" description="Amidohydrolase-related" evidence="1">
    <location>
        <begin position="51"/>
        <end position="418"/>
    </location>
</feature>
<dbReference type="PANTHER" id="PTHR43668:SF2">
    <property type="entry name" value="ALLANTOINASE"/>
    <property type="match status" value="1"/>
</dbReference>
<dbReference type="InterPro" id="IPR050138">
    <property type="entry name" value="DHOase/Allantoinase_Hydrolase"/>
</dbReference>
<dbReference type="InterPro" id="IPR006680">
    <property type="entry name" value="Amidohydro-rel"/>
</dbReference>
<dbReference type="PROSITE" id="PS00482">
    <property type="entry name" value="DIHYDROOROTASE_1"/>
    <property type="match status" value="1"/>
</dbReference>